<sequence>MKTCHGTEGVKSVSALVENPLLMTLQIPKAGSTSGAQAEVPNNSKSGKHNDCQRRLWRHGINCAIYKELIPSSLTVLLAAGGEREREGGRSGKKVRFRIM</sequence>
<dbReference type="AlphaFoldDB" id="A0A5B7H084"/>
<keyword evidence="2" id="KW-1185">Reference proteome</keyword>
<gene>
    <name evidence="1" type="ORF">E2C01_057126</name>
</gene>
<evidence type="ECO:0000313" key="2">
    <source>
        <dbReference type="Proteomes" id="UP000324222"/>
    </source>
</evidence>
<accession>A0A5B7H084</accession>
<comment type="caution">
    <text evidence="1">The sequence shown here is derived from an EMBL/GenBank/DDBJ whole genome shotgun (WGS) entry which is preliminary data.</text>
</comment>
<protein>
    <submittedName>
        <fullName evidence="1">Uncharacterized protein</fullName>
    </submittedName>
</protein>
<evidence type="ECO:0000313" key="1">
    <source>
        <dbReference type="EMBL" id="MPC63035.1"/>
    </source>
</evidence>
<organism evidence="1 2">
    <name type="scientific">Portunus trituberculatus</name>
    <name type="common">Swimming crab</name>
    <name type="synonym">Neptunus trituberculatus</name>
    <dbReference type="NCBI Taxonomy" id="210409"/>
    <lineage>
        <taxon>Eukaryota</taxon>
        <taxon>Metazoa</taxon>
        <taxon>Ecdysozoa</taxon>
        <taxon>Arthropoda</taxon>
        <taxon>Crustacea</taxon>
        <taxon>Multicrustacea</taxon>
        <taxon>Malacostraca</taxon>
        <taxon>Eumalacostraca</taxon>
        <taxon>Eucarida</taxon>
        <taxon>Decapoda</taxon>
        <taxon>Pleocyemata</taxon>
        <taxon>Brachyura</taxon>
        <taxon>Eubrachyura</taxon>
        <taxon>Portunoidea</taxon>
        <taxon>Portunidae</taxon>
        <taxon>Portuninae</taxon>
        <taxon>Portunus</taxon>
    </lineage>
</organism>
<proteinExistence type="predicted"/>
<dbReference type="Proteomes" id="UP000324222">
    <property type="component" value="Unassembled WGS sequence"/>
</dbReference>
<name>A0A5B7H084_PORTR</name>
<dbReference type="EMBL" id="VSRR010020347">
    <property type="protein sequence ID" value="MPC63035.1"/>
    <property type="molecule type" value="Genomic_DNA"/>
</dbReference>
<reference evidence="1 2" key="1">
    <citation type="submission" date="2019-05" db="EMBL/GenBank/DDBJ databases">
        <title>Another draft genome of Portunus trituberculatus and its Hox gene families provides insights of decapod evolution.</title>
        <authorList>
            <person name="Jeong J.-H."/>
            <person name="Song I."/>
            <person name="Kim S."/>
            <person name="Choi T."/>
            <person name="Kim D."/>
            <person name="Ryu S."/>
            <person name="Kim W."/>
        </authorList>
    </citation>
    <scope>NUCLEOTIDE SEQUENCE [LARGE SCALE GENOMIC DNA]</scope>
    <source>
        <tissue evidence="1">Muscle</tissue>
    </source>
</reference>